<organism evidence="1 2">
    <name type="scientific">Ralstonia pickettii</name>
    <name type="common">Burkholderia pickettii</name>
    <dbReference type="NCBI Taxonomy" id="329"/>
    <lineage>
        <taxon>Bacteria</taxon>
        <taxon>Pseudomonadati</taxon>
        <taxon>Pseudomonadota</taxon>
        <taxon>Betaproteobacteria</taxon>
        <taxon>Burkholderiales</taxon>
        <taxon>Burkholderiaceae</taxon>
        <taxon>Ralstonia</taxon>
    </lineage>
</organism>
<dbReference type="Proteomes" id="UP000441032">
    <property type="component" value="Unassembled WGS sequence"/>
</dbReference>
<sequence length="91" mass="10334">MDDLIRIENEYDRQTVLWLRERLGEQALNEVVLRMDVRGRPYASEVCRTLGLTPPPRKRAAPRRARPLNRAVGEAYLATIRGILRGGHAAA</sequence>
<dbReference type="AlphaFoldDB" id="A0A7X2HPA8"/>
<name>A0A7X2HPA8_RALPI</name>
<evidence type="ECO:0000313" key="1">
    <source>
        <dbReference type="EMBL" id="MRT00195.1"/>
    </source>
</evidence>
<reference evidence="1 2" key="1">
    <citation type="submission" date="2019-11" db="EMBL/GenBank/DDBJ databases">
        <title>Phenotypic characterization of an OXA-22 and OXA-60 co-producing Ralstonia pickettii clinical strain.</title>
        <authorList>
            <person name="He F."/>
        </authorList>
    </citation>
    <scope>NUCLEOTIDE SEQUENCE [LARGE SCALE GENOMIC DNA]</scope>
    <source>
        <strain evidence="1 2">PSLESD1</strain>
    </source>
</reference>
<dbReference type="InterPro" id="IPR058891">
    <property type="entry name" value="CPPA"/>
</dbReference>
<protein>
    <submittedName>
        <fullName evidence="1">Uncharacterized protein</fullName>
    </submittedName>
</protein>
<dbReference type="EMBL" id="WJYN01000006">
    <property type="protein sequence ID" value="MRT00195.1"/>
    <property type="molecule type" value="Genomic_DNA"/>
</dbReference>
<evidence type="ECO:0000313" key="2">
    <source>
        <dbReference type="Proteomes" id="UP000441032"/>
    </source>
</evidence>
<dbReference type="RefSeq" id="WP_065855799.1">
    <property type="nucleotide sequence ID" value="NZ_CP104382.1"/>
</dbReference>
<proteinExistence type="predicted"/>
<dbReference type="Pfam" id="PF25860">
    <property type="entry name" value="CPPA"/>
    <property type="match status" value="1"/>
</dbReference>
<accession>A0A7X2HPA8</accession>
<gene>
    <name evidence="1" type="ORF">GJQ57_16255</name>
</gene>
<comment type="caution">
    <text evidence="1">The sequence shown here is derived from an EMBL/GenBank/DDBJ whole genome shotgun (WGS) entry which is preliminary data.</text>
</comment>